<feature type="active site" description="Acyl-thioester intermediate" evidence="6">
    <location>
        <position position="90"/>
    </location>
</feature>
<keyword evidence="4 7" id="KW-0012">Acyltransferase</keyword>
<dbReference type="STRING" id="38302.SAMN04488535_1126"/>
<evidence type="ECO:0000256" key="2">
    <source>
        <dbReference type="ARBA" id="ARBA00012705"/>
    </source>
</evidence>
<dbReference type="OrthoDB" id="4475716at2"/>
<dbReference type="EC" id="2.3.1.9" evidence="2"/>
<dbReference type="AlphaFoldDB" id="A0A1G9NRR0"/>
<dbReference type="PANTHER" id="PTHR18919">
    <property type="entry name" value="ACETYL-COA C-ACYLTRANSFERASE"/>
    <property type="match status" value="1"/>
</dbReference>
<evidence type="ECO:0000256" key="7">
    <source>
        <dbReference type="RuleBase" id="RU003557"/>
    </source>
</evidence>
<dbReference type="RefSeq" id="WP_092149845.1">
    <property type="nucleotide sequence ID" value="NZ_LT629700.1"/>
</dbReference>
<reference evidence="11" key="1">
    <citation type="submission" date="2016-10" db="EMBL/GenBank/DDBJ databases">
        <authorList>
            <person name="Varghese N."/>
            <person name="Submissions S."/>
        </authorList>
    </citation>
    <scope>NUCLEOTIDE SEQUENCE [LARGE SCALE GENOMIC DNA]</scope>
    <source>
        <strain evidence="11">DSM 20632</strain>
    </source>
</reference>
<feature type="active site" description="Proton acceptor" evidence="6">
    <location>
        <position position="340"/>
    </location>
</feature>
<comment type="similarity">
    <text evidence="1 7">Belongs to the thiolase-like superfamily. Thiolase family.</text>
</comment>
<dbReference type="InterPro" id="IPR002155">
    <property type="entry name" value="Thiolase"/>
</dbReference>
<dbReference type="PROSITE" id="PS00099">
    <property type="entry name" value="THIOLASE_3"/>
    <property type="match status" value="1"/>
</dbReference>
<dbReference type="PIRSF" id="PIRSF000429">
    <property type="entry name" value="Ac-CoA_Ac_transf"/>
    <property type="match status" value="1"/>
</dbReference>
<dbReference type="SUPFAM" id="SSF53901">
    <property type="entry name" value="Thiolase-like"/>
    <property type="match status" value="2"/>
</dbReference>
<accession>A0A1G9NRR0</accession>
<feature type="active site" description="Proton acceptor" evidence="6">
    <location>
        <position position="370"/>
    </location>
</feature>
<dbReference type="CDD" id="cd00751">
    <property type="entry name" value="thiolase"/>
    <property type="match status" value="1"/>
</dbReference>
<dbReference type="PANTHER" id="PTHR18919:SF107">
    <property type="entry name" value="ACETYL-COA ACETYLTRANSFERASE, CYTOSOLIC"/>
    <property type="match status" value="1"/>
</dbReference>
<evidence type="ECO:0000256" key="3">
    <source>
        <dbReference type="ARBA" id="ARBA00022679"/>
    </source>
</evidence>
<name>A0A1G9NRR0_9CORY</name>
<dbReference type="FunFam" id="3.40.47.10:FF:000010">
    <property type="entry name" value="Acetyl-CoA acetyltransferase (Thiolase)"/>
    <property type="match status" value="1"/>
</dbReference>
<evidence type="ECO:0000313" key="11">
    <source>
        <dbReference type="Proteomes" id="UP000199350"/>
    </source>
</evidence>
<dbReference type="InterPro" id="IPR020610">
    <property type="entry name" value="Thiolase_AS"/>
</dbReference>
<evidence type="ECO:0000256" key="6">
    <source>
        <dbReference type="PIRSR" id="PIRSR000429-1"/>
    </source>
</evidence>
<evidence type="ECO:0000259" key="9">
    <source>
        <dbReference type="Pfam" id="PF02803"/>
    </source>
</evidence>
<feature type="domain" description="Thiolase N-terminal" evidence="8">
    <location>
        <begin position="5"/>
        <end position="254"/>
    </location>
</feature>
<dbReference type="GO" id="GO:0003985">
    <property type="term" value="F:acetyl-CoA C-acetyltransferase activity"/>
    <property type="evidence" value="ECO:0007669"/>
    <property type="project" value="UniProtKB-EC"/>
</dbReference>
<dbReference type="PROSITE" id="PS00737">
    <property type="entry name" value="THIOLASE_2"/>
    <property type="match status" value="1"/>
</dbReference>
<protein>
    <recommendedName>
        <fullName evidence="5">Probable acetyl-CoA acetyltransferase</fullName>
        <ecNumber evidence="2">2.3.1.9</ecNumber>
    </recommendedName>
</protein>
<dbReference type="Pfam" id="PF00108">
    <property type="entry name" value="Thiolase_N"/>
    <property type="match status" value="1"/>
</dbReference>
<dbReference type="InterPro" id="IPR020613">
    <property type="entry name" value="Thiolase_CS"/>
</dbReference>
<evidence type="ECO:0000259" key="8">
    <source>
        <dbReference type="Pfam" id="PF00108"/>
    </source>
</evidence>
<dbReference type="Pfam" id="PF02803">
    <property type="entry name" value="Thiolase_C"/>
    <property type="match status" value="1"/>
</dbReference>
<keyword evidence="3 7" id="KW-0808">Transferase</keyword>
<evidence type="ECO:0000256" key="1">
    <source>
        <dbReference type="ARBA" id="ARBA00010982"/>
    </source>
</evidence>
<keyword evidence="11" id="KW-1185">Reference proteome</keyword>
<feature type="domain" description="Thiolase C-terminal" evidence="9">
    <location>
        <begin position="262"/>
        <end position="382"/>
    </location>
</feature>
<dbReference type="InterPro" id="IPR016039">
    <property type="entry name" value="Thiolase-like"/>
</dbReference>
<sequence length="383" mass="39473">MSEPIYITNAKRTPIGTFGGSLSKISTIDLGAHVAKAVIADSGVSADEFDSSVWANVVTTGPRDMYTSRAVALEAGLPQGSHAYGVNRLCGSGVQAAISAAQQLMTDDSRLALVGGVEVMSQAPYSVEGMRQGRKMGDGKLVDWLTGALTDPMGNGIMGVTAENVAQRYGISRERQDEFALQSQTRAADAIANGRFTEQIVPVGDFAVDEHPRQTSAEKLAGLRPSFNKEGTVTPGNASGINDAAAALVMTSESGLSQYGLEPMAKIISWGLAGCDPKYMGLGPTVAVPKALDKAGLKLDDMKIIESNEAFAAQALAVADELGFDNDKTNINGGAIALGHPIGATGVILITKAIHSLRDAGGGLGLVTACIGGGQGIALVLEV</sequence>
<dbReference type="InterPro" id="IPR020617">
    <property type="entry name" value="Thiolase_C"/>
</dbReference>
<proteinExistence type="inferred from homology"/>
<gene>
    <name evidence="10" type="ORF">SAMN04488535_1126</name>
</gene>
<evidence type="ECO:0000256" key="4">
    <source>
        <dbReference type="ARBA" id="ARBA00023315"/>
    </source>
</evidence>
<evidence type="ECO:0000256" key="5">
    <source>
        <dbReference type="ARBA" id="ARBA00040529"/>
    </source>
</evidence>
<organism evidence="10 11">
    <name type="scientific">Corynebacterium mycetoides</name>
    <dbReference type="NCBI Taxonomy" id="38302"/>
    <lineage>
        <taxon>Bacteria</taxon>
        <taxon>Bacillati</taxon>
        <taxon>Actinomycetota</taxon>
        <taxon>Actinomycetes</taxon>
        <taxon>Mycobacteriales</taxon>
        <taxon>Corynebacteriaceae</taxon>
        <taxon>Corynebacterium</taxon>
    </lineage>
</organism>
<dbReference type="EMBL" id="LT629700">
    <property type="protein sequence ID" value="SDL88675.1"/>
    <property type="molecule type" value="Genomic_DNA"/>
</dbReference>
<dbReference type="Proteomes" id="UP000199350">
    <property type="component" value="Chromosome I"/>
</dbReference>
<evidence type="ECO:0000313" key="10">
    <source>
        <dbReference type="EMBL" id="SDL88675.1"/>
    </source>
</evidence>
<dbReference type="InterPro" id="IPR020616">
    <property type="entry name" value="Thiolase_N"/>
</dbReference>
<dbReference type="NCBIfam" id="TIGR01930">
    <property type="entry name" value="AcCoA-C-Actrans"/>
    <property type="match status" value="1"/>
</dbReference>
<dbReference type="Gene3D" id="3.40.47.10">
    <property type="match status" value="2"/>
</dbReference>